<accession>A0A8H3I981</accession>
<comment type="caution">
    <text evidence="2">The sequence shown here is derived from an EMBL/GenBank/DDBJ whole genome shotgun (WGS) entry which is preliminary data.</text>
</comment>
<evidence type="ECO:0000313" key="2">
    <source>
        <dbReference type="EMBL" id="CAF9905004.1"/>
    </source>
</evidence>
<gene>
    <name evidence="2" type="ORF">IMSHALPRED_000234</name>
</gene>
<feature type="compositionally biased region" description="Polar residues" evidence="1">
    <location>
        <begin position="11"/>
        <end position="25"/>
    </location>
</feature>
<feature type="compositionally biased region" description="Basic and acidic residues" evidence="1">
    <location>
        <begin position="312"/>
        <end position="324"/>
    </location>
</feature>
<feature type="region of interest" description="Disordered" evidence="1">
    <location>
        <begin position="290"/>
        <end position="427"/>
    </location>
</feature>
<dbReference type="Proteomes" id="UP000664534">
    <property type="component" value="Unassembled WGS sequence"/>
</dbReference>
<dbReference type="AlphaFoldDB" id="A0A8H3I981"/>
<keyword evidence="3" id="KW-1185">Reference proteome</keyword>
<sequence>MSANFDFPPAATSQGQPLSFEEASSTVREAASHRNALRRRIEEVRRLRDHIHDSEERQRLLVVQEELGRRSTAETRPGNRHTVSDTQAPTSAMRSRLENVRHRARQRVQDRATPSRSGGTVQQAVERLNEASSNLSSLLDQPIPRIGSPDINAREYSGEAEVNRSRAKRRKLDADPSSAGHLRGFNYRGQVVPGPLKMEISSCDGGLHTEAARHGREYWPENVLRNDKSVYCTDNNKCNLILRHMGETTFCLKKLIIKAPERGFTAPIQEGMVFVSMSASDLLSRTSHYQMRDSSPLQESEDLDLLFSDDANESRPRSRRRDSSAQRTVPPPISNAAAPSYLRNITGNTTTSARPFPLNDFRDAFTPPPQPSTLPEPSDFTVTTSCNDPSSDEEEPSSAATIADRLRRDRLPPPYEFSSDEDTEDGLERNMRRVRATGVPSSHTYYRRSSRRAEPRKIEIVRAADTSGEIGENKEILPPHAKFFIEKTRRYVLRGILPSSLPKFDLETDFAS</sequence>
<feature type="compositionally biased region" description="Polar residues" evidence="1">
    <location>
        <begin position="343"/>
        <end position="353"/>
    </location>
</feature>
<evidence type="ECO:0000313" key="3">
    <source>
        <dbReference type="Proteomes" id="UP000664534"/>
    </source>
</evidence>
<dbReference type="EMBL" id="CAJPDT010000001">
    <property type="protein sequence ID" value="CAF9905004.1"/>
    <property type="molecule type" value="Genomic_DNA"/>
</dbReference>
<proteinExistence type="predicted"/>
<name>A0A8H3I981_9LECA</name>
<feature type="region of interest" description="Disordered" evidence="1">
    <location>
        <begin position="62"/>
        <end position="122"/>
    </location>
</feature>
<organism evidence="2 3">
    <name type="scientific">Imshaugia aleurites</name>
    <dbReference type="NCBI Taxonomy" id="172621"/>
    <lineage>
        <taxon>Eukaryota</taxon>
        <taxon>Fungi</taxon>
        <taxon>Dikarya</taxon>
        <taxon>Ascomycota</taxon>
        <taxon>Pezizomycotina</taxon>
        <taxon>Lecanoromycetes</taxon>
        <taxon>OSLEUM clade</taxon>
        <taxon>Lecanoromycetidae</taxon>
        <taxon>Lecanorales</taxon>
        <taxon>Lecanorineae</taxon>
        <taxon>Parmeliaceae</taxon>
        <taxon>Imshaugia</taxon>
    </lineage>
</organism>
<feature type="compositionally biased region" description="Basic and acidic residues" evidence="1">
    <location>
        <begin position="152"/>
        <end position="164"/>
    </location>
</feature>
<protein>
    <submittedName>
        <fullName evidence="2">Uncharacterized protein</fullName>
    </submittedName>
</protein>
<evidence type="ECO:0000256" key="1">
    <source>
        <dbReference type="SAM" id="MobiDB-lite"/>
    </source>
</evidence>
<reference evidence="2" key="1">
    <citation type="submission" date="2021-03" db="EMBL/GenBank/DDBJ databases">
        <authorList>
            <person name="Tagirdzhanova G."/>
        </authorList>
    </citation>
    <scope>NUCLEOTIDE SEQUENCE</scope>
</reference>
<feature type="region of interest" description="Disordered" evidence="1">
    <location>
        <begin position="149"/>
        <end position="177"/>
    </location>
</feature>
<feature type="region of interest" description="Disordered" evidence="1">
    <location>
        <begin position="1"/>
        <end position="25"/>
    </location>
</feature>
<feature type="compositionally biased region" description="Polar residues" evidence="1">
    <location>
        <begin position="84"/>
        <end position="93"/>
    </location>
</feature>
<dbReference type="OrthoDB" id="2351940at2759"/>
<feature type="compositionally biased region" description="Polar residues" evidence="1">
    <location>
        <begin position="112"/>
        <end position="122"/>
    </location>
</feature>